<name>A0A9X2W0U2_9SPHN</name>
<comment type="caution">
    <text evidence="3">The sequence shown here is derived from an EMBL/GenBank/DDBJ whole genome shotgun (WGS) entry which is preliminary data.</text>
</comment>
<dbReference type="InterPro" id="IPR042099">
    <property type="entry name" value="ANL_N_sf"/>
</dbReference>
<accession>A0A9X2W0U2</accession>
<dbReference type="RefSeq" id="WP_259960585.1">
    <property type="nucleotide sequence ID" value="NZ_JAOAMV010000001.1"/>
</dbReference>
<dbReference type="Proteomes" id="UP001142648">
    <property type="component" value="Unassembled WGS sequence"/>
</dbReference>
<feature type="domain" description="AMP-dependent synthetase/ligase" evidence="1">
    <location>
        <begin position="33"/>
        <end position="418"/>
    </location>
</feature>
<dbReference type="Gene3D" id="3.40.50.12780">
    <property type="entry name" value="N-terminal domain of ligase-like"/>
    <property type="match status" value="1"/>
</dbReference>
<keyword evidence="4" id="KW-1185">Reference proteome</keyword>
<dbReference type="Pfam" id="PF13193">
    <property type="entry name" value="AMP-binding_C"/>
    <property type="match status" value="1"/>
</dbReference>
<organism evidence="3 4">
    <name type="scientific">Tsuneonella litorea</name>
    <dbReference type="NCBI Taxonomy" id="2976475"/>
    <lineage>
        <taxon>Bacteria</taxon>
        <taxon>Pseudomonadati</taxon>
        <taxon>Pseudomonadota</taxon>
        <taxon>Alphaproteobacteria</taxon>
        <taxon>Sphingomonadales</taxon>
        <taxon>Erythrobacteraceae</taxon>
        <taxon>Tsuneonella</taxon>
    </lineage>
</organism>
<feature type="domain" description="AMP-binding enzyme C-terminal" evidence="2">
    <location>
        <begin position="472"/>
        <end position="547"/>
    </location>
</feature>
<evidence type="ECO:0000259" key="1">
    <source>
        <dbReference type="Pfam" id="PF00501"/>
    </source>
</evidence>
<dbReference type="SUPFAM" id="SSF56801">
    <property type="entry name" value="Acetyl-CoA synthetase-like"/>
    <property type="match status" value="1"/>
</dbReference>
<dbReference type="PANTHER" id="PTHR43767">
    <property type="entry name" value="LONG-CHAIN-FATTY-ACID--COA LIGASE"/>
    <property type="match status" value="1"/>
</dbReference>
<dbReference type="EMBL" id="JAOAMV010000001">
    <property type="protein sequence ID" value="MCT2557830.1"/>
    <property type="molecule type" value="Genomic_DNA"/>
</dbReference>
<dbReference type="InterPro" id="IPR020845">
    <property type="entry name" value="AMP-binding_CS"/>
</dbReference>
<sequence length="560" mass="59745">MDVSRLDHPAPESYAHPCAWDIALPELTVPDLLERAAADAPEAPAVDFMGREYTYAQVLGEARRVAAGLAARGIGKGDRVGLFLPNVPIYLSAYYGAMMAGAVVVNFSPLYTAEELSAQVADSGARLLVTVDVASLLPTALEVLDRSALETLVVGSLGAMLPWTKRVALKLLGRKALTAIPVRPGVSRWADLLADPGAAMPPLAREDLALLQYTGGTTGRPKGAMLTHANLATNALQVEAIDPQQGARDVILGVLPLFHVFANTCVLNRTVANRGCIAMLPRFDAKQALKTLQRVRATAFPGVPTMYQALLDHPDLAKTDFSSLRVCISGGAPLPAPVREKWEEATGSRLVEGYGLTESSGVVSTNPYEGPRKPGTIGQVLPRTRVRLLDKEDPSRDAPAGEAGELVVAGPQVMQGYWNRPDAAANAFAEIEGTRWLRTGDVAEIDADGFIAIVDRIKDMIAVGGFKVFPSQVEAVLLEHPAVKEALVLGLPDAYHGEMPRAYVTLAEDAAASEDELKGWLNARVGKHERVSGVEIRAELPKTMIGKLDRKALMAEVTGG</sequence>
<dbReference type="InterPro" id="IPR050237">
    <property type="entry name" value="ATP-dep_AMP-bd_enzyme"/>
</dbReference>
<dbReference type="PROSITE" id="PS00455">
    <property type="entry name" value="AMP_BINDING"/>
    <property type="match status" value="1"/>
</dbReference>
<dbReference type="Gene3D" id="3.30.300.30">
    <property type="match status" value="1"/>
</dbReference>
<evidence type="ECO:0000259" key="2">
    <source>
        <dbReference type="Pfam" id="PF13193"/>
    </source>
</evidence>
<evidence type="ECO:0000313" key="4">
    <source>
        <dbReference type="Proteomes" id="UP001142648"/>
    </source>
</evidence>
<protein>
    <submittedName>
        <fullName evidence="3">Long-chain fatty acid--CoA ligase</fullName>
    </submittedName>
</protein>
<dbReference type="CDD" id="cd05936">
    <property type="entry name" value="FC-FACS_FadD_like"/>
    <property type="match status" value="1"/>
</dbReference>
<dbReference type="InterPro" id="IPR045851">
    <property type="entry name" value="AMP-bd_C_sf"/>
</dbReference>
<dbReference type="GO" id="GO:0016878">
    <property type="term" value="F:acid-thiol ligase activity"/>
    <property type="evidence" value="ECO:0007669"/>
    <property type="project" value="UniProtKB-ARBA"/>
</dbReference>
<dbReference type="InterPro" id="IPR025110">
    <property type="entry name" value="AMP-bd_C"/>
</dbReference>
<keyword evidence="3" id="KW-0436">Ligase</keyword>
<evidence type="ECO:0000313" key="3">
    <source>
        <dbReference type="EMBL" id="MCT2557830.1"/>
    </source>
</evidence>
<dbReference type="AlphaFoldDB" id="A0A9X2W0U2"/>
<dbReference type="PANTHER" id="PTHR43767:SF1">
    <property type="entry name" value="NONRIBOSOMAL PEPTIDE SYNTHASE PES1 (EUROFUNG)-RELATED"/>
    <property type="match status" value="1"/>
</dbReference>
<dbReference type="Pfam" id="PF00501">
    <property type="entry name" value="AMP-binding"/>
    <property type="match status" value="1"/>
</dbReference>
<proteinExistence type="predicted"/>
<reference evidence="3" key="1">
    <citation type="submission" date="2022-09" db="EMBL/GenBank/DDBJ databases">
        <title>The genome sequence of Tsuneonella sp. YG55.</title>
        <authorList>
            <person name="Liu Y."/>
        </authorList>
    </citation>
    <scope>NUCLEOTIDE SEQUENCE</scope>
    <source>
        <strain evidence="3">YG55</strain>
    </source>
</reference>
<gene>
    <name evidence="3" type="ORF">N0B51_02420</name>
</gene>
<dbReference type="InterPro" id="IPR000873">
    <property type="entry name" value="AMP-dep_synth/lig_dom"/>
</dbReference>